<dbReference type="AlphaFoldDB" id="A0A7J9SLN9"/>
<keyword evidence="7 8" id="KW-0472">Membrane</keyword>
<protein>
    <submittedName>
        <fullName evidence="10">ABC transporter permease</fullName>
    </submittedName>
</protein>
<evidence type="ECO:0000256" key="8">
    <source>
        <dbReference type="RuleBase" id="RU363032"/>
    </source>
</evidence>
<keyword evidence="5 8" id="KW-0812">Transmembrane</keyword>
<dbReference type="Pfam" id="PF00528">
    <property type="entry name" value="BPD_transp_1"/>
    <property type="match status" value="1"/>
</dbReference>
<dbReference type="PANTHER" id="PTHR43848:SF2">
    <property type="entry name" value="PUTRESCINE TRANSPORT SYSTEM PERMEASE PROTEIN POTI"/>
    <property type="match status" value="1"/>
</dbReference>
<name>A0A7J9SLN9_9EURY</name>
<dbReference type="PANTHER" id="PTHR43848">
    <property type="entry name" value="PUTRESCINE TRANSPORT SYSTEM PERMEASE PROTEIN POTI"/>
    <property type="match status" value="1"/>
</dbReference>
<dbReference type="Proteomes" id="UP000546257">
    <property type="component" value="Unassembled WGS sequence"/>
</dbReference>
<dbReference type="PROSITE" id="PS50928">
    <property type="entry name" value="ABC_TM1"/>
    <property type="match status" value="1"/>
</dbReference>
<evidence type="ECO:0000259" key="9">
    <source>
        <dbReference type="PROSITE" id="PS50928"/>
    </source>
</evidence>
<feature type="transmembrane region" description="Helical" evidence="8">
    <location>
        <begin position="128"/>
        <end position="155"/>
    </location>
</feature>
<feature type="transmembrane region" description="Helical" evidence="8">
    <location>
        <begin position="39"/>
        <end position="64"/>
    </location>
</feature>
<feature type="domain" description="ABC transmembrane type-1" evidence="9">
    <location>
        <begin position="95"/>
        <end position="285"/>
    </location>
</feature>
<dbReference type="GO" id="GO:0055085">
    <property type="term" value="P:transmembrane transport"/>
    <property type="evidence" value="ECO:0007669"/>
    <property type="project" value="InterPro"/>
</dbReference>
<dbReference type="GO" id="GO:0005886">
    <property type="term" value="C:plasma membrane"/>
    <property type="evidence" value="ECO:0007669"/>
    <property type="project" value="UniProtKB-SubCell"/>
</dbReference>
<sequence>MGDSSERAAADRDIDGERSGRASVAGRVRRRITAGVRGGFFRTTVVLTALFLYLPVVAVGYLSLSPASQPSIPLDGVTLRWYAAVLTDARFVRGLATSGAIGAVASVVGTGLGLLAARTIVRGRLPGWVRAAVAVVVAIPLFVPTVVVALGIGIAAGRVGVGFGLGPVLAGHLYWVLPFSTFLIASRYATIDGRMTEVARDLGADGITTFRTVTLPQLWPALFASVLFAFALSFNEFLITFFLAGSGVTTMPLEIYGKVRIGATSFLNAASVLVLLFSGAVATVAASLEPPT</sequence>
<comment type="similarity">
    <text evidence="2">Belongs to the binding-protein-dependent transport system permease family. CysTW subfamily.</text>
</comment>
<evidence type="ECO:0000256" key="5">
    <source>
        <dbReference type="ARBA" id="ARBA00022692"/>
    </source>
</evidence>
<reference evidence="10 11" key="1">
    <citation type="submission" date="2020-08" db="EMBL/GenBank/DDBJ databases">
        <authorList>
            <person name="Seo M.-J."/>
        </authorList>
    </citation>
    <scope>NUCLEOTIDE SEQUENCE [LARGE SCALE GENOMIC DNA]</scope>
    <source>
        <strain evidence="10 11">MBLA0160</strain>
    </source>
</reference>
<feature type="transmembrane region" description="Helical" evidence="8">
    <location>
        <begin position="265"/>
        <end position="288"/>
    </location>
</feature>
<keyword evidence="6 8" id="KW-1133">Transmembrane helix</keyword>
<comment type="caution">
    <text evidence="10">The sequence shown here is derived from an EMBL/GenBank/DDBJ whole genome shotgun (WGS) entry which is preliminary data.</text>
</comment>
<dbReference type="SUPFAM" id="SSF161098">
    <property type="entry name" value="MetI-like"/>
    <property type="match status" value="1"/>
</dbReference>
<dbReference type="InterPro" id="IPR000515">
    <property type="entry name" value="MetI-like"/>
</dbReference>
<evidence type="ECO:0000256" key="4">
    <source>
        <dbReference type="ARBA" id="ARBA00022475"/>
    </source>
</evidence>
<evidence type="ECO:0000313" key="10">
    <source>
        <dbReference type="EMBL" id="MBB6647283.1"/>
    </source>
</evidence>
<proteinExistence type="inferred from homology"/>
<dbReference type="InterPro" id="IPR035906">
    <property type="entry name" value="MetI-like_sf"/>
</dbReference>
<evidence type="ECO:0000256" key="1">
    <source>
        <dbReference type="ARBA" id="ARBA00004651"/>
    </source>
</evidence>
<keyword evidence="3 8" id="KW-0813">Transport</keyword>
<evidence type="ECO:0000256" key="2">
    <source>
        <dbReference type="ARBA" id="ARBA00007069"/>
    </source>
</evidence>
<feature type="transmembrane region" description="Helical" evidence="8">
    <location>
        <begin position="161"/>
        <end position="185"/>
    </location>
</feature>
<dbReference type="CDD" id="cd06261">
    <property type="entry name" value="TM_PBP2"/>
    <property type="match status" value="1"/>
</dbReference>
<dbReference type="Gene3D" id="1.10.3720.10">
    <property type="entry name" value="MetI-like"/>
    <property type="match status" value="1"/>
</dbReference>
<dbReference type="EMBL" id="JACKXD010000005">
    <property type="protein sequence ID" value="MBB6647283.1"/>
    <property type="molecule type" value="Genomic_DNA"/>
</dbReference>
<dbReference type="InterPro" id="IPR051789">
    <property type="entry name" value="Bact_Polyamine_Transport"/>
</dbReference>
<evidence type="ECO:0000256" key="7">
    <source>
        <dbReference type="ARBA" id="ARBA00023136"/>
    </source>
</evidence>
<evidence type="ECO:0000313" key="11">
    <source>
        <dbReference type="Proteomes" id="UP000546257"/>
    </source>
</evidence>
<feature type="transmembrane region" description="Helical" evidence="8">
    <location>
        <begin position="221"/>
        <end position="245"/>
    </location>
</feature>
<organism evidence="10 11">
    <name type="scientific">Halobellus ruber</name>
    <dbReference type="NCBI Taxonomy" id="2761102"/>
    <lineage>
        <taxon>Archaea</taxon>
        <taxon>Methanobacteriati</taxon>
        <taxon>Methanobacteriota</taxon>
        <taxon>Stenosarchaea group</taxon>
        <taxon>Halobacteria</taxon>
        <taxon>Halobacteriales</taxon>
        <taxon>Haloferacaceae</taxon>
        <taxon>Halobellus</taxon>
    </lineage>
</organism>
<keyword evidence="11" id="KW-1185">Reference proteome</keyword>
<gene>
    <name evidence="10" type="ORF">H5V44_13495</name>
</gene>
<keyword evidence="4" id="KW-1003">Cell membrane</keyword>
<accession>A0A7J9SLN9</accession>
<evidence type="ECO:0000256" key="6">
    <source>
        <dbReference type="ARBA" id="ARBA00022989"/>
    </source>
</evidence>
<evidence type="ECO:0000256" key="3">
    <source>
        <dbReference type="ARBA" id="ARBA00022448"/>
    </source>
</evidence>
<feature type="transmembrane region" description="Helical" evidence="8">
    <location>
        <begin position="95"/>
        <end position="116"/>
    </location>
</feature>
<comment type="subcellular location">
    <subcellularLocation>
        <location evidence="1 8">Cell membrane</location>
        <topology evidence="1 8">Multi-pass membrane protein</topology>
    </subcellularLocation>
</comment>
<dbReference type="RefSeq" id="WP_185193664.1">
    <property type="nucleotide sequence ID" value="NZ_JACKXD010000005.1"/>
</dbReference>